<accession>A0A9W4D1A3</accession>
<dbReference type="Proteomes" id="UP000683417">
    <property type="component" value="Unassembled WGS sequence"/>
</dbReference>
<reference evidence="1" key="1">
    <citation type="submission" date="2020-10" db="EMBL/GenBank/DDBJ databases">
        <authorList>
            <person name="Muller C M."/>
        </authorList>
    </citation>
    <scope>NUCLEOTIDE SEQUENCE</scope>
    <source>
        <strain evidence="1">THUN-12</strain>
    </source>
</reference>
<proteinExistence type="predicted"/>
<protein>
    <submittedName>
        <fullName evidence="1">BgTH12-05080</fullName>
    </submittedName>
</protein>
<gene>
    <name evidence="1" type="ORF">BGTH12_LOCUS3846</name>
</gene>
<dbReference type="EMBL" id="CAJHIT010000006">
    <property type="protein sequence ID" value="CAD6502488.1"/>
    <property type="molecule type" value="Genomic_DNA"/>
</dbReference>
<dbReference type="AlphaFoldDB" id="A0A9W4D1A3"/>
<sequence length="23" mass="2467">MGSDATGKQRIYVSRRSSVGLVV</sequence>
<organism evidence="1 2">
    <name type="scientific">Blumeria graminis f. sp. triticale</name>
    <dbReference type="NCBI Taxonomy" id="1689686"/>
    <lineage>
        <taxon>Eukaryota</taxon>
        <taxon>Fungi</taxon>
        <taxon>Dikarya</taxon>
        <taxon>Ascomycota</taxon>
        <taxon>Pezizomycotina</taxon>
        <taxon>Leotiomycetes</taxon>
        <taxon>Erysiphales</taxon>
        <taxon>Erysiphaceae</taxon>
        <taxon>Blumeria</taxon>
    </lineage>
</organism>
<comment type="caution">
    <text evidence="1">The sequence shown here is derived from an EMBL/GenBank/DDBJ whole genome shotgun (WGS) entry which is preliminary data.</text>
</comment>
<evidence type="ECO:0000313" key="2">
    <source>
        <dbReference type="Proteomes" id="UP000683417"/>
    </source>
</evidence>
<evidence type="ECO:0000313" key="1">
    <source>
        <dbReference type="EMBL" id="CAD6502488.1"/>
    </source>
</evidence>
<name>A0A9W4D1A3_BLUGR</name>